<evidence type="ECO:0000256" key="3">
    <source>
        <dbReference type="RuleBase" id="RU003476"/>
    </source>
</evidence>
<evidence type="ECO:0000313" key="7">
    <source>
        <dbReference type="Proteomes" id="UP000077384"/>
    </source>
</evidence>
<dbReference type="AlphaFoldDB" id="A0A166SU74"/>
<proteinExistence type="inferred from homology"/>
<dbReference type="SUPFAM" id="SSF55811">
    <property type="entry name" value="Nudix"/>
    <property type="match status" value="1"/>
</dbReference>
<dbReference type="Gene3D" id="3.90.79.10">
    <property type="entry name" value="Nucleoside Triphosphate Pyrophosphohydrolase"/>
    <property type="match status" value="1"/>
</dbReference>
<dbReference type="CDD" id="cd04685">
    <property type="entry name" value="NUDIX_Hydrolase"/>
    <property type="match status" value="1"/>
</dbReference>
<dbReference type="Proteomes" id="UP000077384">
    <property type="component" value="Unassembled WGS sequence"/>
</dbReference>
<dbReference type="EMBL" id="LROR01000061">
    <property type="protein sequence ID" value="OBR92175.1"/>
    <property type="molecule type" value="Genomic_DNA"/>
</dbReference>
<dbReference type="PRINTS" id="PR00502">
    <property type="entry name" value="NUDIXFAMILY"/>
</dbReference>
<dbReference type="InterPro" id="IPR000086">
    <property type="entry name" value="NUDIX_hydrolase_dom"/>
</dbReference>
<evidence type="ECO:0000313" key="8">
    <source>
        <dbReference type="Proteomes" id="UP000093694"/>
    </source>
</evidence>
<evidence type="ECO:0000259" key="4">
    <source>
        <dbReference type="PROSITE" id="PS51462"/>
    </source>
</evidence>
<organism evidence="5 7">
    <name type="scientific">Clostridium coskatii</name>
    <dbReference type="NCBI Taxonomy" id="1705578"/>
    <lineage>
        <taxon>Bacteria</taxon>
        <taxon>Bacillati</taxon>
        <taxon>Bacillota</taxon>
        <taxon>Clostridia</taxon>
        <taxon>Eubacteriales</taxon>
        <taxon>Clostridiaceae</taxon>
        <taxon>Clostridium</taxon>
    </lineage>
</organism>
<dbReference type="Proteomes" id="UP000093694">
    <property type="component" value="Unassembled WGS sequence"/>
</dbReference>
<sequence>MFIRKSARAALISSENKILLFKFKFPKIQSEKVLWVTPGGRVEEGENFEQALKRELFEETGLVFDSIGPWIWTKEVVFNGKKGDFVSYERYYLIRLENTDISFKNMTLNEVRTLKDYRWWSLDEIVSSNEEFFTPQIGNLLLEIIAGNILNSPINIY</sequence>
<keyword evidence="8" id="KW-1185">Reference proteome</keyword>
<accession>A0A166SU74</accession>
<comment type="similarity">
    <text evidence="3">Belongs to the Nudix hydrolase family.</text>
</comment>
<evidence type="ECO:0000256" key="2">
    <source>
        <dbReference type="ARBA" id="ARBA00022801"/>
    </source>
</evidence>
<comment type="caution">
    <text evidence="5">The sequence shown here is derived from an EMBL/GenBank/DDBJ whole genome shotgun (WGS) entry which is preliminary data.</text>
</comment>
<evidence type="ECO:0000313" key="5">
    <source>
        <dbReference type="EMBL" id="OAA92780.1"/>
    </source>
</evidence>
<comment type="cofactor">
    <cofactor evidence="1">
        <name>Mg(2+)</name>
        <dbReference type="ChEBI" id="CHEBI:18420"/>
    </cofactor>
</comment>
<reference evidence="6 8" key="2">
    <citation type="journal article" date="2016" name="Front. Microbiol.">
        <title>Industrial Acetogenic Biocatalysts: A Comparative Metabolic and Genomic Analysis.</title>
        <authorList>
            <person name="Bengelsdorf F."/>
            <person name="Poehlein A."/>
            <person name="Sonja S."/>
            <person name="Erz C."/>
            <person name="Hummel T."/>
            <person name="Hoffmeister S."/>
            <person name="Daniel R."/>
            <person name="Durre P."/>
        </authorList>
    </citation>
    <scope>NUCLEOTIDE SEQUENCE [LARGE SCALE GENOMIC DNA]</scope>
    <source>
        <strain evidence="6 8">PTA-10522</strain>
    </source>
</reference>
<dbReference type="PANTHER" id="PTHR43046:SF14">
    <property type="entry name" value="MUTT_NUDIX FAMILY PROTEIN"/>
    <property type="match status" value="1"/>
</dbReference>
<dbReference type="InterPro" id="IPR020476">
    <property type="entry name" value="Nudix_hydrolase"/>
</dbReference>
<gene>
    <name evidence="5" type="primary">rppH</name>
    <name evidence="6" type="ORF">CLCOS_31700</name>
    <name evidence="5" type="ORF">WX73_00664</name>
</gene>
<dbReference type="PANTHER" id="PTHR43046">
    <property type="entry name" value="GDP-MANNOSE MANNOSYL HYDROLASE"/>
    <property type="match status" value="1"/>
</dbReference>
<dbReference type="Pfam" id="PF00293">
    <property type="entry name" value="NUDIX"/>
    <property type="match status" value="1"/>
</dbReference>
<evidence type="ECO:0000313" key="6">
    <source>
        <dbReference type="EMBL" id="OBR92175.1"/>
    </source>
</evidence>
<dbReference type="PATRIC" id="fig|1705578.3.peg.1049"/>
<dbReference type="InterPro" id="IPR015797">
    <property type="entry name" value="NUDIX_hydrolase-like_dom_sf"/>
</dbReference>
<feature type="domain" description="Nudix hydrolase" evidence="4">
    <location>
        <begin position="2"/>
        <end position="143"/>
    </location>
</feature>
<dbReference type="RefSeq" id="WP_063601391.1">
    <property type="nucleotide sequence ID" value="NZ_LITQ01000017.1"/>
</dbReference>
<evidence type="ECO:0000256" key="1">
    <source>
        <dbReference type="ARBA" id="ARBA00001946"/>
    </source>
</evidence>
<dbReference type="PROSITE" id="PS51462">
    <property type="entry name" value="NUDIX"/>
    <property type="match status" value="1"/>
</dbReference>
<dbReference type="GO" id="GO:0016787">
    <property type="term" value="F:hydrolase activity"/>
    <property type="evidence" value="ECO:0007669"/>
    <property type="project" value="UniProtKB-KW"/>
</dbReference>
<protein>
    <submittedName>
        <fullName evidence="5">RNA pyrophosphohydrolase</fullName>
    </submittedName>
</protein>
<dbReference type="PROSITE" id="PS00893">
    <property type="entry name" value="NUDIX_BOX"/>
    <property type="match status" value="1"/>
</dbReference>
<name>A0A166SU74_9CLOT</name>
<reference evidence="5 7" key="1">
    <citation type="journal article" date="2015" name="Biotechnol. Bioeng.">
        <title>Genome sequence and phenotypic characterization of Caulobacter segnis.</title>
        <authorList>
            <person name="Patel S."/>
            <person name="Fletcher B."/>
            <person name="Scott D.C."/>
            <person name="Ely B."/>
        </authorList>
    </citation>
    <scope>NUCLEOTIDE SEQUENCE [LARGE SCALE GENOMIC DNA]</scope>
    <source>
        <strain evidence="5 7">PS02</strain>
    </source>
</reference>
<dbReference type="InterPro" id="IPR020084">
    <property type="entry name" value="NUDIX_hydrolase_CS"/>
</dbReference>
<keyword evidence="2 3" id="KW-0378">Hydrolase</keyword>
<dbReference type="EMBL" id="LITQ01000017">
    <property type="protein sequence ID" value="OAA92780.1"/>
    <property type="molecule type" value="Genomic_DNA"/>
</dbReference>